<protein>
    <submittedName>
        <fullName evidence="1">Uncharacterized protein</fullName>
    </submittedName>
</protein>
<proteinExistence type="predicted"/>
<organism evidence="1 2">
    <name type="scientific">Pseudomonas syringae pv. avii</name>
    <dbReference type="NCBI Taxonomy" id="663959"/>
    <lineage>
        <taxon>Bacteria</taxon>
        <taxon>Pseudomonadati</taxon>
        <taxon>Pseudomonadota</taxon>
        <taxon>Gammaproteobacteria</taxon>
        <taxon>Pseudomonadales</taxon>
        <taxon>Pseudomonadaceae</taxon>
        <taxon>Pseudomonas</taxon>
        <taxon>Pseudomonas syringae</taxon>
    </lineage>
</organism>
<dbReference type="Proteomes" id="UP000280395">
    <property type="component" value="Unassembled WGS sequence"/>
</dbReference>
<comment type="caution">
    <text evidence="1">The sequence shown here is derived from an EMBL/GenBank/DDBJ whole genome shotgun (WGS) entry which is preliminary data.</text>
</comment>
<dbReference type="EMBL" id="RBUA01000495">
    <property type="protein sequence ID" value="RMU59992.1"/>
    <property type="molecule type" value="Genomic_DNA"/>
</dbReference>
<dbReference type="AlphaFoldDB" id="A0A3M5VP38"/>
<dbReference type="InterPro" id="IPR021085">
    <property type="entry name" value="AvrE_T3Es"/>
</dbReference>
<evidence type="ECO:0000313" key="1">
    <source>
        <dbReference type="EMBL" id="RMU59992.1"/>
    </source>
</evidence>
<evidence type="ECO:0000313" key="2">
    <source>
        <dbReference type="Proteomes" id="UP000280395"/>
    </source>
</evidence>
<dbReference type="Pfam" id="PF11725">
    <property type="entry name" value="AvrE_T3Es"/>
    <property type="match status" value="1"/>
</dbReference>
<reference evidence="1 2" key="1">
    <citation type="submission" date="2018-08" db="EMBL/GenBank/DDBJ databases">
        <title>Recombination of ecologically and evolutionarily significant loci maintains genetic cohesion in the Pseudomonas syringae species complex.</title>
        <authorList>
            <person name="Dillon M."/>
            <person name="Thakur S."/>
            <person name="Almeida R.N.D."/>
            <person name="Weir B.S."/>
            <person name="Guttman D.S."/>
        </authorList>
    </citation>
    <scope>NUCLEOTIDE SEQUENCE [LARGE SCALE GENOMIC DNA]</scope>
    <source>
        <strain evidence="1 2">ICMP 14479</strain>
    </source>
</reference>
<gene>
    <name evidence="1" type="ORF">ALP29_201854</name>
</gene>
<name>A0A3M5VP38_PSESX</name>
<sequence>MSVTKTLGRINFVYGADQDKPIGYTFDGELSRPSASLKEAAGDLKKEGFELKS</sequence>
<accession>A0A3M5VP38</accession>